<dbReference type="InterPro" id="IPR035466">
    <property type="entry name" value="GlmS/AgaS_SIS"/>
</dbReference>
<dbReference type="RefSeq" id="WP_231487979.1">
    <property type="nucleotide sequence ID" value="NZ_BAAAZO010000012.1"/>
</dbReference>
<gene>
    <name evidence="3" type="ORF">GCM10022223_61760</name>
</gene>
<keyword evidence="1" id="KW-0677">Repeat</keyword>
<dbReference type="Proteomes" id="UP001501074">
    <property type="component" value="Unassembled WGS sequence"/>
</dbReference>
<organism evidence="3 4">
    <name type="scientific">Kineosporia mesophila</name>
    <dbReference type="NCBI Taxonomy" id="566012"/>
    <lineage>
        <taxon>Bacteria</taxon>
        <taxon>Bacillati</taxon>
        <taxon>Actinomycetota</taxon>
        <taxon>Actinomycetes</taxon>
        <taxon>Kineosporiales</taxon>
        <taxon>Kineosporiaceae</taxon>
        <taxon>Kineosporia</taxon>
    </lineage>
</organism>
<feature type="domain" description="SIS" evidence="2">
    <location>
        <begin position="43"/>
        <end position="192"/>
    </location>
</feature>
<dbReference type="EMBL" id="BAAAZO010000012">
    <property type="protein sequence ID" value="GAA3635019.1"/>
    <property type="molecule type" value="Genomic_DNA"/>
</dbReference>
<evidence type="ECO:0000256" key="1">
    <source>
        <dbReference type="ARBA" id="ARBA00022737"/>
    </source>
</evidence>
<evidence type="ECO:0000313" key="3">
    <source>
        <dbReference type="EMBL" id="GAA3635019.1"/>
    </source>
</evidence>
<dbReference type="InterPro" id="IPR046348">
    <property type="entry name" value="SIS_dom_sf"/>
</dbReference>
<protein>
    <submittedName>
        <fullName evidence="3">AgaS family sugar isomerase</fullName>
    </submittedName>
</protein>
<dbReference type="PROSITE" id="PS51464">
    <property type="entry name" value="SIS"/>
    <property type="match status" value="2"/>
</dbReference>
<comment type="caution">
    <text evidence="3">The sequence shown here is derived from an EMBL/GenBank/DDBJ whole genome shotgun (WGS) entry which is preliminary data.</text>
</comment>
<sequence length="378" mass="39690">MSSEDLSALGAASTAEEITHQPAVWRLLAQDLQERADTVRAFLEPLLSRADLRIVLTGAGTSAYAGQVLAPGLSRTLSRRVDAVPTTDIVSHPQQIFAEDVPTLLVSFARSGDSPESLAAVQFAESQLSDVHHLVLTCNPDGALARQRPERSLVLVMPEGTNDRGFAMTSSFTSMLLACRIVLGGNTGRMEHAARAAEQVLSVMSGPDGLAAQLAAREFERVVYLGSGALTGLARESALKLTELTAGAVPTWAESALGFRHGPKAVLTGSTLALVYLSNDPYTRLYDEDIVTELRTQLGSSQVLVIGASAPRDATGLTLVPDGLGAVDDAVLAAVFVVAAQELALRFSLAHGIGSDNPFPGGQVNRVVQGVTLHPLPA</sequence>
<dbReference type="InterPro" id="IPR001347">
    <property type="entry name" value="SIS_dom"/>
</dbReference>
<feature type="domain" description="SIS" evidence="2">
    <location>
        <begin position="210"/>
        <end position="358"/>
    </location>
</feature>
<proteinExistence type="predicted"/>
<keyword evidence="3" id="KW-0413">Isomerase</keyword>
<dbReference type="Gene3D" id="3.40.50.10490">
    <property type="entry name" value="Glucose-6-phosphate isomerase like protein, domain 1"/>
    <property type="match status" value="2"/>
</dbReference>
<dbReference type="PANTHER" id="PTHR32502:SF3">
    <property type="entry name" value="D-GALACTOSAMINE-6-PHOSPHATE DEAMINASE AGAS-RELATED"/>
    <property type="match status" value="1"/>
</dbReference>
<dbReference type="Pfam" id="PF01380">
    <property type="entry name" value="SIS"/>
    <property type="match status" value="1"/>
</dbReference>
<dbReference type="CDD" id="cd05008">
    <property type="entry name" value="SIS_GlmS_GlmD_1"/>
    <property type="match status" value="1"/>
</dbReference>
<dbReference type="PANTHER" id="PTHR32502">
    <property type="entry name" value="N-ACETYLGALACTOSAMINE PERMEASE II COMPONENT-RELATED"/>
    <property type="match status" value="1"/>
</dbReference>
<name>A0ABP7AM38_9ACTN</name>
<evidence type="ECO:0000259" key="2">
    <source>
        <dbReference type="PROSITE" id="PS51464"/>
    </source>
</evidence>
<accession>A0ABP7AM38</accession>
<dbReference type="InterPro" id="IPR050303">
    <property type="entry name" value="GatZ_KbaZ_carbometab"/>
</dbReference>
<evidence type="ECO:0000313" key="4">
    <source>
        <dbReference type="Proteomes" id="UP001501074"/>
    </source>
</evidence>
<keyword evidence="4" id="KW-1185">Reference proteome</keyword>
<reference evidence="4" key="1">
    <citation type="journal article" date="2019" name="Int. J. Syst. Evol. Microbiol.">
        <title>The Global Catalogue of Microorganisms (GCM) 10K type strain sequencing project: providing services to taxonomists for standard genome sequencing and annotation.</title>
        <authorList>
            <consortium name="The Broad Institute Genomics Platform"/>
            <consortium name="The Broad Institute Genome Sequencing Center for Infectious Disease"/>
            <person name="Wu L."/>
            <person name="Ma J."/>
        </authorList>
    </citation>
    <scope>NUCLEOTIDE SEQUENCE [LARGE SCALE GENOMIC DNA]</scope>
    <source>
        <strain evidence="4">JCM 16902</strain>
    </source>
</reference>
<dbReference type="SUPFAM" id="SSF53697">
    <property type="entry name" value="SIS domain"/>
    <property type="match status" value="1"/>
</dbReference>
<dbReference type="GO" id="GO:0016853">
    <property type="term" value="F:isomerase activity"/>
    <property type="evidence" value="ECO:0007669"/>
    <property type="project" value="UniProtKB-KW"/>
</dbReference>